<dbReference type="EMBL" id="CP115965">
    <property type="protein sequence ID" value="WZW99286.1"/>
    <property type="molecule type" value="Genomic_DNA"/>
</dbReference>
<reference evidence="1 2" key="1">
    <citation type="journal article" date="2023" name="Environ Microbiome">
        <title>A coral-associated actinobacterium mitigates coral bleaching under heat stress.</title>
        <authorList>
            <person name="Li J."/>
            <person name="Zou Y."/>
            <person name="Li Q."/>
            <person name="Zhang J."/>
            <person name="Bourne D.G."/>
            <person name="Lyu Y."/>
            <person name="Liu C."/>
            <person name="Zhang S."/>
        </authorList>
    </citation>
    <scope>NUCLEOTIDE SEQUENCE [LARGE SCALE GENOMIC DNA]</scope>
    <source>
        <strain evidence="1 2">SCSIO 13291</strain>
    </source>
</reference>
<dbReference type="RefSeq" id="WP_342373022.1">
    <property type="nucleotide sequence ID" value="NZ_CP115965.1"/>
</dbReference>
<accession>A0ABZ3C9M6</accession>
<evidence type="ECO:0000313" key="1">
    <source>
        <dbReference type="EMBL" id="WZW99286.1"/>
    </source>
</evidence>
<protein>
    <submittedName>
        <fullName evidence="1">Uncharacterized protein</fullName>
    </submittedName>
</protein>
<dbReference type="Proteomes" id="UP001434337">
    <property type="component" value="Chromosome"/>
</dbReference>
<proteinExistence type="predicted"/>
<organism evidence="1 2">
    <name type="scientific">Propioniciclava soli</name>
    <dbReference type="NCBI Taxonomy" id="2775081"/>
    <lineage>
        <taxon>Bacteria</taxon>
        <taxon>Bacillati</taxon>
        <taxon>Actinomycetota</taxon>
        <taxon>Actinomycetes</taxon>
        <taxon>Propionibacteriales</taxon>
        <taxon>Propionibacteriaceae</taxon>
        <taxon>Propioniciclava</taxon>
    </lineage>
</organism>
<keyword evidence="2" id="KW-1185">Reference proteome</keyword>
<name>A0ABZ3C9M6_9ACTN</name>
<gene>
    <name evidence="1" type="ORF">PCC79_03565</name>
</gene>
<evidence type="ECO:0000313" key="2">
    <source>
        <dbReference type="Proteomes" id="UP001434337"/>
    </source>
</evidence>
<sequence>MHLPGMKRSEPDQPVSIPTVVLTVHEDGILTATLDGAPLTPPQWAPPWRRESFPQIIDQASNDRTRPIRVEVREADGSVFTDLITARPRRAPPEPELAVEAKPTPGLPVFHQVEGDGFVPGEDVAVAVITGHTDAAHTGTARALIDPANPIPDQAAGRVEVLLLGRISGAAVIRRLP</sequence>